<accession>A0ABQ4ZZ70</accession>
<organism evidence="2 3">
    <name type="scientific">Tanacetum coccineum</name>
    <dbReference type="NCBI Taxonomy" id="301880"/>
    <lineage>
        <taxon>Eukaryota</taxon>
        <taxon>Viridiplantae</taxon>
        <taxon>Streptophyta</taxon>
        <taxon>Embryophyta</taxon>
        <taxon>Tracheophyta</taxon>
        <taxon>Spermatophyta</taxon>
        <taxon>Magnoliopsida</taxon>
        <taxon>eudicotyledons</taxon>
        <taxon>Gunneridae</taxon>
        <taxon>Pentapetalae</taxon>
        <taxon>asterids</taxon>
        <taxon>campanulids</taxon>
        <taxon>Asterales</taxon>
        <taxon>Asteraceae</taxon>
        <taxon>Asteroideae</taxon>
        <taxon>Anthemideae</taxon>
        <taxon>Anthemidinae</taxon>
        <taxon>Tanacetum</taxon>
    </lineage>
</organism>
<sequence>MQTLSSSKIIGESSMNPTSSPTLTPFRDSDFFLAETEAFHAIEDDSTSLEIDDSYYDSEGDIRLLE</sequence>
<name>A0ABQ4ZZ70_9ASTR</name>
<evidence type="ECO:0000313" key="3">
    <source>
        <dbReference type="Proteomes" id="UP001151760"/>
    </source>
</evidence>
<evidence type="ECO:0000313" key="2">
    <source>
        <dbReference type="EMBL" id="GJS95609.1"/>
    </source>
</evidence>
<comment type="caution">
    <text evidence="2">The sequence shown here is derived from an EMBL/GenBank/DDBJ whole genome shotgun (WGS) entry which is preliminary data.</text>
</comment>
<evidence type="ECO:0000256" key="1">
    <source>
        <dbReference type="SAM" id="MobiDB-lite"/>
    </source>
</evidence>
<dbReference type="Proteomes" id="UP001151760">
    <property type="component" value="Unassembled WGS sequence"/>
</dbReference>
<proteinExistence type="predicted"/>
<protein>
    <submittedName>
        <fullName evidence="2">Uncharacterized protein</fullName>
    </submittedName>
</protein>
<reference evidence="2" key="2">
    <citation type="submission" date="2022-01" db="EMBL/GenBank/DDBJ databases">
        <authorList>
            <person name="Yamashiro T."/>
            <person name="Shiraishi A."/>
            <person name="Satake H."/>
            <person name="Nakayama K."/>
        </authorList>
    </citation>
    <scope>NUCLEOTIDE SEQUENCE</scope>
</reference>
<feature type="region of interest" description="Disordered" evidence="1">
    <location>
        <begin position="1"/>
        <end position="23"/>
    </location>
</feature>
<reference evidence="2" key="1">
    <citation type="journal article" date="2022" name="Int. J. Mol. Sci.">
        <title>Draft Genome of Tanacetum Coccineum: Genomic Comparison of Closely Related Tanacetum-Family Plants.</title>
        <authorList>
            <person name="Yamashiro T."/>
            <person name="Shiraishi A."/>
            <person name="Nakayama K."/>
            <person name="Satake H."/>
        </authorList>
    </citation>
    <scope>NUCLEOTIDE SEQUENCE</scope>
</reference>
<gene>
    <name evidence="2" type="ORF">Tco_0802577</name>
</gene>
<dbReference type="EMBL" id="BQNB010011822">
    <property type="protein sequence ID" value="GJS95609.1"/>
    <property type="molecule type" value="Genomic_DNA"/>
</dbReference>
<keyword evidence="3" id="KW-1185">Reference proteome</keyword>